<keyword evidence="2" id="KW-0249">Electron transport</keyword>
<evidence type="ECO:0000259" key="5">
    <source>
        <dbReference type="PROSITE" id="PS51352"/>
    </source>
</evidence>
<dbReference type="GO" id="GO:0005829">
    <property type="term" value="C:cytosol"/>
    <property type="evidence" value="ECO:0007669"/>
    <property type="project" value="TreeGrafter"/>
</dbReference>
<dbReference type="Gene3D" id="2.30.30.380">
    <property type="entry name" value="Zn-finger domain of Sec23/24"/>
    <property type="match status" value="1"/>
</dbReference>
<dbReference type="PROSITE" id="PS51352">
    <property type="entry name" value="THIOREDOXIN_2"/>
    <property type="match status" value="1"/>
</dbReference>
<keyword evidence="1" id="KW-0813">Transport</keyword>
<accession>A0A917WGS1</accession>
<dbReference type="CDD" id="cd02947">
    <property type="entry name" value="TRX_family"/>
    <property type="match status" value="1"/>
</dbReference>
<dbReference type="PANTHER" id="PTHR45663:SF11">
    <property type="entry name" value="GEO12009P1"/>
    <property type="match status" value="1"/>
</dbReference>
<dbReference type="Pfam" id="PF21352">
    <property type="entry name" value="Zn_ribbon_Thio2"/>
    <property type="match status" value="1"/>
</dbReference>
<protein>
    <submittedName>
        <fullName evidence="6">Thiol reductase thioredoxin</fullName>
    </submittedName>
</protein>
<keyword evidence="7" id="KW-1185">Reference proteome</keyword>
<evidence type="ECO:0000313" key="6">
    <source>
        <dbReference type="EMBL" id="GGM05492.1"/>
    </source>
</evidence>
<gene>
    <name evidence="6" type="primary">trx</name>
    <name evidence="6" type="ORF">GCM10011534_29160</name>
</gene>
<keyword evidence="3" id="KW-1015">Disulfide bond</keyword>
<evidence type="ECO:0000256" key="4">
    <source>
        <dbReference type="ARBA" id="ARBA00023284"/>
    </source>
</evidence>
<dbReference type="InterPro" id="IPR017937">
    <property type="entry name" value="Thioredoxin_CS"/>
</dbReference>
<dbReference type="RefSeq" id="WP_028287280.1">
    <property type="nucleotide sequence ID" value="NZ_BMLF01000002.1"/>
</dbReference>
<reference evidence="6" key="2">
    <citation type="submission" date="2020-09" db="EMBL/GenBank/DDBJ databases">
        <authorList>
            <person name="Sun Q."/>
            <person name="Zhou Y."/>
        </authorList>
    </citation>
    <scope>NUCLEOTIDE SEQUENCE</scope>
    <source>
        <strain evidence="6">CGMCC 1.6293</strain>
    </source>
</reference>
<dbReference type="AlphaFoldDB" id="A0A917WGS1"/>
<dbReference type="EMBL" id="BMLF01000002">
    <property type="protein sequence ID" value="GGM05492.1"/>
    <property type="molecule type" value="Genomic_DNA"/>
</dbReference>
<dbReference type="InterPro" id="IPR049299">
    <property type="entry name" value="Thio2_N"/>
</dbReference>
<keyword evidence="4" id="KW-0676">Redox-active center</keyword>
<dbReference type="Gene3D" id="3.40.30.10">
    <property type="entry name" value="Glutaredoxin"/>
    <property type="match status" value="1"/>
</dbReference>
<evidence type="ECO:0000256" key="3">
    <source>
        <dbReference type="ARBA" id="ARBA00023157"/>
    </source>
</evidence>
<dbReference type="GO" id="GO:0015035">
    <property type="term" value="F:protein-disulfide reductase activity"/>
    <property type="evidence" value="ECO:0007669"/>
    <property type="project" value="TreeGrafter"/>
</dbReference>
<organism evidence="6 7">
    <name type="scientific">Pseudooceanicola nanhaiensis</name>
    <dbReference type="NCBI Taxonomy" id="375761"/>
    <lineage>
        <taxon>Bacteria</taxon>
        <taxon>Pseudomonadati</taxon>
        <taxon>Pseudomonadota</taxon>
        <taxon>Alphaproteobacteria</taxon>
        <taxon>Rhodobacterales</taxon>
        <taxon>Paracoccaceae</taxon>
        <taxon>Pseudooceanicola</taxon>
    </lineage>
</organism>
<sequence>MTAKKVVCLACGQTNRLPEEKLGAAPKCGTCGAGLMPAKPIEIDAATFAKASRTDEVTLVVDFWAPWCGPCRAMAPQYAAAAQAMQGRARFAKLNTEDHPEPGARQGIRGIPTMVIYRGGREVARVSGARSSSQIVEWVRQQTAQKA</sequence>
<dbReference type="SUPFAM" id="SSF52833">
    <property type="entry name" value="Thioredoxin-like"/>
    <property type="match status" value="1"/>
</dbReference>
<dbReference type="InterPro" id="IPR013766">
    <property type="entry name" value="Thioredoxin_domain"/>
</dbReference>
<proteinExistence type="predicted"/>
<dbReference type="NCBIfam" id="NF008229">
    <property type="entry name" value="PRK10996.1"/>
    <property type="match status" value="1"/>
</dbReference>
<evidence type="ECO:0000256" key="1">
    <source>
        <dbReference type="ARBA" id="ARBA00022448"/>
    </source>
</evidence>
<dbReference type="Pfam" id="PF00085">
    <property type="entry name" value="Thioredoxin"/>
    <property type="match status" value="1"/>
</dbReference>
<evidence type="ECO:0000313" key="7">
    <source>
        <dbReference type="Proteomes" id="UP000649829"/>
    </source>
</evidence>
<dbReference type="PRINTS" id="PR00421">
    <property type="entry name" value="THIOREDOXIN"/>
</dbReference>
<dbReference type="InterPro" id="IPR036249">
    <property type="entry name" value="Thioredoxin-like_sf"/>
</dbReference>
<name>A0A917WGS1_9RHOB</name>
<evidence type="ECO:0000256" key="2">
    <source>
        <dbReference type="ARBA" id="ARBA00022982"/>
    </source>
</evidence>
<feature type="domain" description="Thioredoxin" evidence="5">
    <location>
        <begin position="35"/>
        <end position="144"/>
    </location>
</feature>
<dbReference type="PANTHER" id="PTHR45663">
    <property type="entry name" value="GEO12009P1"/>
    <property type="match status" value="1"/>
</dbReference>
<comment type="caution">
    <text evidence="6">The sequence shown here is derived from an EMBL/GenBank/DDBJ whole genome shotgun (WGS) entry which is preliminary data.</text>
</comment>
<reference evidence="6" key="1">
    <citation type="journal article" date="2014" name="Int. J. Syst. Evol. Microbiol.">
        <title>Complete genome sequence of Corynebacterium casei LMG S-19264T (=DSM 44701T), isolated from a smear-ripened cheese.</title>
        <authorList>
            <consortium name="US DOE Joint Genome Institute (JGI-PGF)"/>
            <person name="Walter F."/>
            <person name="Albersmeier A."/>
            <person name="Kalinowski J."/>
            <person name="Ruckert C."/>
        </authorList>
    </citation>
    <scope>NUCLEOTIDE SEQUENCE</scope>
    <source>
        <strain evidence="6">CGMCC 1.6293</strain>
    </source>
</reference>
<dbReference type="Proteomes" id="UP000649829">
    <property type="component" value="Unassembled WGS sequence"/>
</dbReference>
<dbReference type="GO" id="GO:0045454">
    <property type="term" value="P:cell redox homeostasis"/>
    <property type="evidence" value="ECO:0007669"/>
    <property type="project" value="TreeGrafter"/>
</dbReference>
<dbReference type="PROSITE" id="PS00194">
    <property type="entry name" value="THIOREDOXIN_1"/>
    <property type="match status" value="1"/>
</dbReference>